<dbReference type="Proteomes" id="UP000037460">
    <property type="component" value="Unassembled WGS sequence"/>
</dbReference>
<sequence>MHGELLRKSIKQSVLDEMDSAAAKVKPSARETKDMLFALHAYTRNEIYREFNRDHRELRPELWAAVSNTMRCALKNARSPDAGATLYRGDSRDEYNLRKGQLDCFSQYTSASLNRRVAESFAKGKWIFEITGVPHTRCATIKHASKYPNEDEVLIAPGSTFCVESVDESTTPKVVRLRFGENGKQADCEWCLLEREFSSSRLISGSSKVTAFGVALAGPRCCSSLPTRDPWPC</sequence>
<dbReference type="EC" id="2.4.2.31" evidence="6"/>
<gene>
    <name evidence="7" type="ORF">Ctob_003125</name>
</gene>
<keyword evidence="4" id="KW-0548">Nucleotidyltransferase</keyword>
<comment type="similarity">
    <text evidence="1 6">Belongs to the Arg-specific ADP-ribosyltransferase family.</text>
</comment>
<evidence type="ECO:0000256" key="1">
    <source>
        <dbReference type="ARBA" id="ARBA00009558"/>
    </source>
</evidence>
<dbReference type="GO" id="GO:0003950">
    <property type="term" value="F:NAD+ poly-ADP-ribosyltransferase activity"/>
    <property type="evidence" value="ECO:0007669"/>
    <property type="project" value="TreeGrafter"/>
</dbReference>
<dbReference type="InterPro" id="IPR000768">
    <property type="entry name" value="ART"/>
</dbReference>
<keyword evidence="2 6" id="KW-0328">Glycosyltransferase</keyword>
<comment type="caution">
    <text evidence="7">The sequence shown here is derived from an EMBL/GenBank/DDBJ whole genome shotgun (WGS) entry which is preliminary data.</text>
</comment>
<comment type="catalytic activity">
    <reaction evidence="5 6">
        <text>L-arginyl-[protein] + NAD(+) = N(omega)-(ADP-D-ribosyl)-L-arginyl-[protein] + nicotinamide + H(+)</text>
        <dbReference type="Rhea" id="RHEA:19149"/>
        <dbReference type="Rhea" id="RHEA-COMP:10532"/>
        <dbReference type="Rhea" id="RHEA-COMP:15087"/>
        <dbReference type="ChEBI" id="CHEBI:15378"/>
        <dbReference type="ChEBI" id="CHEBI:17154"/>
        <dbReference type="ChEBI" id="CHEBI:29965"/>
        <dbReference type="ChEBI" id="CHEBI:57540"/>
        <dbReference type="ChEBI" id="CHEBI:142554"/>
        <dbReference type="EC" id="2.4.2.31"/>
    </reaction>
</comment>
<dbReference type="Gene3D" id="3.90.176.10">
    <property type="entry name" value="Toxin ADP-ribosyltransferase, Chain A, domain 1"/>
    <property type="match status" value="1"/>
</dbReference>
<evidence type="ECO:0000256" key="6">
    <source>
        <dbReference type="RuleBase" id="RU361228"/>
    </source>
</evidence>
<protein>
    <recommendedName>
        <fullName evidence="6">NAD(P)(+)--arginine ADP-ribosyltransferase</fullName>
        <ecNumber evidence="6">2.4.2.31</ecNumber>
    </recommendedName>
    <alternativeName>
        <fullName evidence="6">Mono(ADP-ribosyl)transferase</fullName>
    </alternativeName>
</protein>
<evidence type="ECO:0000256" key="3">
    <source>
        <dbReference type="ARBA" id="ARBA00022679"/>
    </source>
</evidence>
<dbReference type="InterPro" id="IPR050999">
    <property type="entry name" value="ADP-ribosyltransferase_ARG"/>
</dbReference>
<evidence type="ECO:0000256" key="5">
    <source>
        <dbReference type="ARBA" id="ARBA00047597"/>
    </source>
</evidence>
<dbReference type="Pfam" id="PF01129">
    <property type="entry name" value="ART"/>
    <property type="match status" value="1"/>
</dbReference>
<evidence type="ECO:0000313" key="8">
    <source>
        <dbReference type="Proteomes" id="UP000037460"/>
    </source>
</evidence>
<name>A0A0M0J428_9EUKA</name>
<keyword evidence="3 6" id="KW-0808">Transferase</keyword>
<organism evidence="7 8">
    <name type="scientific">Chrysochromulina tobinii</name>
    <dbReference type="NCBI Taxonomy" id="1460289"/>
    <lineage>
        <taxon>Eukaryota</taxon>
        <taxon>Haptista</taxon>
        <taxon>Haptophyta</taxon>
        <taxon>Prymnesiophyceae</taxon>
        <taxon>Prymnesiales</taxon>
        <taxon>Chrysochromulinaceae</taxon>
        <taxon>Chrysochromulina</taxon>
    </lineage>
</organism>
<dbReference type="SUPFAM" id="SSF56399">
    <property type="entry name" value="ADP-ribosylation"/>
    <property type="match status" value="1"/>
</dbReference>
<keyword evidence="6" id="KW-0521">NADP</keyword>
<dbReference type="EMBL" id="JWZX01003371">
    <property type="protein sequence ID" value="KOO21334.1"/>
    <property type="molecule type" value="Genomic_DNA"/>
</dbReference>
<dbReference type="GO" id="GO:0106274">
    <property type="term" value="F:NAD+-protein-arginine ADP-ribosyltransferase activity"/>
    <property type="evidence" value="ECO:0007669"/>
    <property type="project" value="UniProtKB-EC"/>
</dbReference>
<proteinExistence type="inferred from homology"/>
<dbReference type="PROSITE" id="PS51996">
    <property type="entry name" value="TR_MART"/>
    <property type="match status" value="1"/>
</dbReference>
<dbReference type="PANTHER" id="PTHR10339:SF27">
    <property type="entry name" value="NAD(P)(+)--ARGININE ADP-RIBOSYLTRANSFERASE"/>
    <property type="match status" value="1"/>
</dbReference>
<evidence type="ECO:0000256" key="2">
    <source>
        <dbReference type="ARBA" id="ARBA00022676"/>
    </source>
</evidence>
<dbReference type="AlphaFoldDB" id="A0A0M0J428"/>
<keyword evidence="6" id="KW-0520">NAD</keyword>
<dbReference type="OrthoDB" id="423533at2759"/>
<dbReference type="PANTHER" id="PTHR10339">
    <property type="entry name" value="ADP-RIBOSYLTRANSFERASE"/>
    <property type="match status" value="1"/>
</dbReference>
<reference evidence="8" key="1">
    <citation type="journal article" date="2015" name="PLoS Genet.">
        <title>Genome Sequence and Transcriptome Analyses of Chrysochromulina tobin: Metabolic Tools for Enhanced Algal Fitness in the Prominent Order Prymnesiales (Haptophyceae).</title>
        <authorList>
            <person name="Hovde B.T."/>
            <person name="Deodato C.R."/>
            <person name="Hunsperger H.M."/>
            <person name="Ryken S.A."/>
            <person name="Yost W."/>
            <person name="Jha R.K."/>
            <person name="Patterson J."/>
            <person name="Monnat R.J. Jr."/>
            <person name="Barlow S.B."/>
            <person name="Starkenburg S.R."/>
            <person name="Cattolico R.A."/>
        </authorList>
    </citation>
    <scope>NUCLEOTIDE SEQUENCE</scope>
    <source>
        <strain evidence="8">CCMP291</strain>
    </source>
</reference>
<evidence type="ECO:0000256" key="4">
    <source>
        <dbReference type="ARBA" id="ARBA00022695"/>
    </source>
</evidence>
<dbReference type="GO" id="GO:0016779">
    <property type="term" value="F:nucleotidyltransferase activity"/>
    <property type="evidence" value="ECO:0007669"/>
    <property type="project" value="UniProtKB-KW"/>
</dbReference>
<keyword evidence="8" id="KW-1185">Reference proteome</keyword>
<evidence type="ECO:0000313" key="7">
    <source>
        <dbReference type="EMBL" id="KOO21334.1"/>
    </source>
</evidence>
<accession>A0A0M0J428</accession>